<dbReference type="PANTHER" id="PTHR42912:SF95">
    <property type="entry name" value="METHYLTRANSFERASE TYPE 11 DOMAIN-CONTAINING PROTEIN"/>
    <property type="match status" value="1"/>
</dbReference>
<name>U3GWB5_9CORY</name>
<dbReference type="InterPro" id="IPR050508">
    <property type="entry name" value="Methyltransf_Superfamily"/>
</dbReference>
<dbReference type="InterPro" id="IPR041698">
    <property type="entry name" value="Methyltransf_25"/>
</dbReference>
<dbReference type="GO" id="GO:0008168">
    <property type="term" value="F:methyltransferase activity"/>
    <property type="evidence" value="ECO:0007669"/>
    <property type="project" value="TreeGrafter"/>
</dbReference>
<keyword evidence="3" id="KW-1185">Reference proteome</keyword>
<dbReference type="AlphaFoldDB" id="U3GWB5"/>
<evidence type="ECO:0000313" key="3">
    <source>
        <dbReference type="Proteomes" id="UP000016943"/>
    </source>
</evidence>
<evidence type="ECO:0000313" key="2">
    <source>
        <dbReference type="EMBL" id="AGU14753.1"/>
    </source>
</evidence>
<dbReference type="InterPro" id="IPR029063">
    <property type="entry name" value="SAM-dependent_MTases_sf"/>
</dbReference>
<dbReference type="HOGENOM" id="CLU_039068_4_0_11"/>
<feature type="domain" description="Methyltransferase" evidence="1">
    <location>
        <begin position="41"/>
        <end position="138"/>
    </location>
</feature>
<proteinExistence type="predicted"/>
<dbReference type="SUPFAM" id="SSF53335">
    <property type="entry name" value="S-adenosyl-L-methionine-dependent methyltransferases"/>
    <property type="match status" value="1"/>
</dbReference>
<dbReference type="KEGG" id="caz:CARG_03005"/>
<dbReference type="RefSeq" id="WP_020975904.1">
    <property type="nucleotide sequence ID" value="NC_022198.1"/>
</dbReference>
<dbReference type="PANTHER" id="PTHR42912">
    <property type="entry name" value="METHYLTRANSFERASE"/>
    <property type="match status" value="1"/>
</dbReference>
<organism evidence="2 3">
    <name type="scientific">Corynebacterium argentoratense DSM 44202</name>
    <dbReference type="NCBI Taxonomy" id="1348662"/>
    <lineage>
        <taxon>Bacteria</taxon>
        <taxon>Bacillati</taxon>
        <taxon>Actinomycetota</taxon>
        <taxon>Actinomycetes</taxon>
        <taxon>Mycobacteriales</taxon>
        <taxon>Corynebacteriaceae</taxon>
        <taxon>Corynebacterium</taxon>
    </lineage>
</organism>
<dbReference type="Proteomes" id="UP000016943">
    <property type="component" value="Chromosome"/>
</dbReference>
<dbReference type="EMBL" id="CP006365">
    <property type="protein sequence ID" value="AGU14753.1"/>
    <property type="molecule type" value="Genomic_DNA"/>
</dbReference>
<accession>U3GWB5</accession>
<dbReference type="CDD" id="cd02440">
    <property type="entry name" value="AdoMet_MTases"/>
    <property type="match status" value="1"/>
</dbReference>
<dbReference type="Pfam" id="PF13649">
    <property type="entry name" value="Methyltransf_25"/>
    <property type="match status" value="1"/>
</dbReference>
<reference evidence="2 3" key="1">
    <citation type="journal article" date="2013" name="Genome Announc.">
        <title>Whole-Genome Sequence of the Clinical Strain Corynebacterium argentoratense DSM 44202, Isolated from a Human Throat Specimen.</title>
        <authorList>
            <person name="Bomholt C."/>
            <person name="Glaub A."/>
            <person name="Gravermann K."/>
            <person name="Albersmeier A."/>
            <person name="Brinkrolf K."/>
            <person name="Ruckert C."/>
            <person name="Tauch A."/>
        </authorList>
    </citation>
    <scope>NUCLEOTIDE SEQUENCE [LARGE SCALE GENOMIC DNA]</scope>
    <source>
        <strain evidence="2">DSM 44202</strain>
    </source>
</reference>
<dbReference type="GeneID" id="78249428"/>
<sequence>MNKPQAGHWVLAALGKKVLRPGGRETTEFLLNHCPITGARVVEFAPGLGITAAEILSRTPRSYVGVDADPSACETTRRRLNELQPPCQVSVRECPADATGLEDGSADVVVGEAMLSMQTDAHKLAIMREAARILRTGGIYAIHELLLTPAELDEESKTAIQRDLARAIKVNARPLTIDEWSDLATQAGFEVVKTFTTSMSLLEPRRLIADEGLGVFKIAFNLLRQPQLRKRVVTMRATFSKHAEHLGAIGLVLKKSDVS</sequence>
<dbReference type="eggNOG" id="COG2226">
    <property type="taxonomic scope" value="Bacteria"/>
</dbReference>
<dbReference type="Gene3D" id="3.40.50.150">
    <property type="entry name" value="Vaccinia Virus protein VP39"/>
    <property type="match status" value="1"/>
</dbReference>
<dbReference type="OrthoDB" id="9805171at2"/>
<evidence type="ECO:0000259" key="1">
    <source>
        <dbReference type="Pfam" id="PF13649"/>
    </source>
</evidence>
<gene>
    <name evidence="2" type="ORF">CARG_03005</name>
</gene>
<dbReference type="STRING" id="1348662.CARG_03005"/>
<dbReference type="PATRIC" id="fig|1348662.3.peg.592"/>
<protein>
    <recommendedName>
        <fullName evidence="1">Methyltransferase domain-containing protein</fullName>
    </recommendedName>
</protein>